<keyword evidence="2" id="KW-0012">Acyltransferase</keyword>
<protein>
    <submittedName>
        <fullName evidence="5">GNAT family N-acetyltransferase</fullName>
    </submittedName>
</protein>
<evidence type="ECO:0000313" key="7">
    <source>
        <dbReference type="Proteomes" id="UP000234239"/>
    </source>
</evidence>
<keyword evidence="6" id="KW-1185">Reference proteome</keyword>
<dbReference type="AlphaFoldDB" id="A0A109RDL8"/>
<organism evidence="4 6">
    <name type="scientific">Aerococcus sanguinicola</name>
    <dbReference type="NCBI Taxonomy" id="119206"/>
    <lineage>
        <taxon>Bacteria</taxon>
        <taxon>Bacillati</taxon>
        <taxon>Bacillota</taxon>
        <taxon>Bacilli</taxon>
        <taxon>Lactobacillales</taxon>
        <taxon>Aerococcaceae</taxon>
        <taxon>Aerococcus</taxon>
    </lineage>
</organism>
<dbReference type="CDD" id="cd04301">
    <property type="entry name" value="NAT_SF"/>
    <property type="match status" value="1"/>
</dbReference>
<dbReference type="EMBL" id="CP014160">
    <property type="protein sequence ID" value="AMB94581.1"/>
    <property type="molecule type" value="Genomic_DNA"/>
</dbReference>
<keyword evidence="1 5" id="KW-0808">Transferase</keyword>
<dbReference type="Pfam" id="PF13673">
    <property type="entry name" value="Acetyltransf_10"/>
    <property type="match status" value="1"/>
</dbReference>
<gene>
    <name evidence="4" type="ORF">AWM72_07355</name>
    <name evidence="5" type="ORF">CYJ28_02400</name>
</gene>
<dbReference type="InterPro" id="IPR050832">
    <property type="entry name" value="Bact_Acetyltransf"/>
</dbReference>
<evidence type="ECO:0000313" key="6">
    <source>
        <dbReference type="Proteomes" id="UP000069912"/>
    </source>
</evidence>
<dbReference type="RefSeq" id="WP_067975580.1">
    <property type="nucleotide sequence ID" value="NZ_CAJHKM010000002.1"/>
</dbReference>
<dbReference type="InterPro" id="IPR016181">
    <property type="entry name" value="Acyl_CoA_acyltransferase"/>
</dbReference>
<dbReference type="KEGG" id="asan:AWM72_07355"/>
<dbReference type="EMBL" id="PKGY01000001">
    <property type="protein sequence ID" value="PKZ23423.1"/>
    <property type="molecule type" value="Genomic_DNA"/>
</dbReference>
<name>A0A109RDL8_9LACT</name>
<dbReference type="PANTHER" id="PTHR43877:SF2">
    <property type="entry name" value="AMINOALKYLPHOSPHONATE N-ACETYLTRANSFERASE-RELATED"/>
    <property type="match status" value="1"/>
</dbReference>
<dbReference type="Gene3D" id="3.40.630.30">
    <property type="match status" value="1"/>
</dbReference>
<dbReference type="PANTHER" id="PTHR43877">
    <property type="entry name" value="AMINOALKYLPHOSPHONATE N-ACETYLTRANSFERASE-RELATED-RELATED"/>
    <property type="match status" value="1"/>
</dbReference>
<proteinExistence type="predicted"/>
<dbReference type="OrthoDB" id="9796171at2"/>
<evidence type="ECO:0000259" key="3">
    <source>
        <dbReference type="PROSITE" id="PS51186"/>
    </source>
</evidence>
<evidence type="ECO:0000313" key="4">
    <source>
        <dbReference type="EMBL" id="AMB94581.1"/>
    </source>
</evidence>
<dbReference type="GO" id="GO:0016747">
    <property type="term" value="F:acyltransferase activity, transferring groups other than amino-acyl groups"/>
    <property type="evidence" value="ECO:0007669"/>
    <property type="project" value="InterPro"/>
</dbReference>
<reference evidence="5 7" key="3">
    <citation type="submission" date="2017-12" db="EMBL/GenBank/DDBJ databases">
        <title>Phylogenetic diversity of female urinary microbiome.</title>
        <authorList>
            <person name="Thomas-White K."/>
            <person name="Wolfe A.J."/>
        </authorList>
    </citation>
    <scope>NUCLEOTIDE SEQUENCE [LARGE SCALE GENOMIC DNA]</scope>
    <source>
        <strain evidence="5 7">UMB0139</strain>
    </source>
</reference>
<accession>A0A109RDL8</accession>
<reference evidence="6" key="2">
    <citation type="submission" date="2016-01" db="EMBL/GenBank/DDBJ databases">
        <title>Six Aerococcus type strain genome sequencing and assembly using PacBio and Illumina Hiseq.</title>
        <authorList>
            <person name="Carkaci D."/>
            <person name="Dargis R."/>
            <person name="Nielsen X.C."/>
            <person name="Skovgaard O."/>
            <person name="Fuursted K."/>
            <person name="Christensen J.J."/>
        </authorList>
    </citation>
    <scope>NUCLEOTIDE SEQUENCE [LARGE SCALE GENOMIC DNA]</scope>
    <source>
        <strain evidence="6">CCUG43001</strain>
    </source>
</reference>
<dbReference type="InterPro" id="IPR000182">
    <property type="entry name" value="GNAT_dom"/>
</dbReference>
<dbReference type="SUPFAM" id="SSF55729">
    <property type="entry name" value="Acyl-CoA N-acyltransferases (Nat)"/>
    <property type="match status" value="1"/>
</dbReference>
<evidence type="ECO:0000256" key="1">
    <source>
        <dbReference type="ARBA" id="ARBA00022679"/>
    </source>
</evidence>
<dbReference type="GeneID" id="92903880"/>
<sequence>MKFKWTQDLNSQTYQDALAIRKAVFIGEQGIDPALEIDDKERLARHLVAYRAGEPLACARLLPLSQETAKVQRVAVLKAQRDHGIGRELMAECQAYSQEQGFKELILHAQVGRENFYQLCGYQGEGDYFEEAGIPHLQMRLSLAEK</sequence>
<reference evidence="4 6" key="1">
    <citation type="journal article" date="2016" name="Genome Announc.">
        <title>Complete Genome Sequences of Aerococcus christensenii CCUG 28831T, Aerococcus sanguinicola CCUG 43001T, Aerococcus urinae CCUG 36881T, Aerococcus urinaeequi CCUG 28094T, Aerococcus urinaehominis CCUG 42038 BT, and Aerococcus viridans CCUG 4311T.</title>
        <authorList>
            <person name="Carkaci D."/>
            <person name="Dargis R."/>
            <person name="Nielsen X.C."/>
            <person name="Skovgaard O."/>
            <person name="Fuursted K."/>
            <person name="Christensen J.J."/>
        </authorList>
    </citation>
    <scope>NUCLEOTIDE SEQUENCE [LARGE SCALE GENOMIC DNA]</scope>
    <source>
        <strain evidence="4 6">CCUG43001</strain>
    </source>
</reference>
<dbReference type="Proteomes" id="UP000234239">
    <property type="component" value="Unassembled WGS sequence"/>
</dbReference>
<dbReference type="PROSITE" id="PS51186">
    <property type="entry name" value="GNAT"/>
    <property type="match status" value="1"/>
</dbReference>
<dbReference type="Proteomes" id="UP000069912">
    <property type="component" value="Chromosome"/>
</dbReference>
<evidence type="ECO:0000256" key="2">
    <source>
        <dbReference type="ARBA" id="ARBA00023315"/>
    </source>
</evidence>
<evidence type="ECO:0000313" key="5">
    <source>
        <dbReference type="EMBL" id="PKZ23423.1"/>
    </source>
</evidence>
<feature type="domain" description="N-acetyltransferase" evidence="3">
    <location>
        <begin position="4"/>
        <end position="144"/>
    </location>
</feature>